<proteinExistence type="predicted"/>
<feature type="compositionally biased region" description="Polar residues" evidence="2">
    <location>
        <begin position="87"/>
        <end position="101"/>
    </location>
</feature>
<protein>
    <submittedName>
        <fullName evidence="3">Uncharacterized protein</fullName>
    </submittedName>
</protein>
<dbReference type="PANTHER" id="PTHR33157:SF10">
    <property type="entry name" value="TRANSPOSASE MUDR PLANT DOMAIN-CONTAINING PROTEIN"/>
    <property type="match status" value="1"/>
</dbReference>
<name>A0A4U6U1Q5_SETVI</name>
<dbReference type="GO" id="GO:0032196">
    <property type="term" value="P:transposition"/>
    <property type="evidence" value="ECO:0007669"/>
    <property type="project" value="InterPro"/>
</dbReference>
<dbReference type="Proteomes" id="UP000298652">
    <property type="component" value="Chromosome 6"/>
</dbReference>
<accession>A0A4U6U1Q5</accession>
<dbReference type="Gramene" id="TKW09388">
    <property type="protein sequence ID" value="TKW09388"/>
    <property type="gene ID" value="SEVIR_6G091200v2"/>
</dbReference>
<dbReference type="InterPro" id="IPR039266">
    <property type="entry name" value="EN-1/SPM"/>
</dbReference>
<evidence type="ECO:0000313" key="4">
    <source>
        <dbReference type="Proteomes" id="UP000298652"/>
    </source>
</evidence>
<evidence type="ECO:0000256" key="1">
    <source>
        <dbReference type="SAM" id="Coils"/>
    </source>
</evidence>
<sequence>MEEVPEGCSCWSLAGKGAGGGEGSRRWRGGSRQLAGLGVRGGIRGPVGKSAGGGWQEPGAGQTRACKKRPCSATSGNFQGINADGGNANSQRATSGNSQGTIADGGIVNSQRVTDDQIDAQMSTGGCLDSNDGASGSLLVRDKPPKKARGRGKRNLTQLRVPPSNDKVMLKPVGTRQFTYVNYNPRDYKYGSQVGVIIRRLYSGMVDIRDEEGRHVERRAAMSWHDYYHKKDRAGVTYAKLVKCEFWRVFQVTRADVRKADHNLDAYVVKRVFDLIYQTHLDAVKIHENCDDNQACTIHLIEEEYINSRLEWSAQDAWCFLSKYWASKRYIDKRNVAQASCLKSEDAAPNRGRSRPFGETQQLLEYKFGPDKAGTVNTYAIMKFGFKKVDSTGKSAPIPIHFSHNSLKGRGSQANYSTRTQLPENSKDLDVQALYVMEHGMAHGRVPIGDGCVAKLNPIVLQQALLLIKTWNDALERANKKLNENNEILIEENGVNRELMLRIYEDLKKQPPTDLMNHLANLDARRH</sequence>
<feature type="compositionally biased region" description="Gly residues" evidence="2">
    <location>
        <begin position="38"/>
        <end position="56"/>
    </location>
</feature>
<dbReference type="OMA" id="IHENCDD"/>
<dbReference type="EMBL" id="CM016557">
    <property type="protein sequence ID" value="TKW09388.1"/>
    <property type="molecule type" value="Genomic_DNA"/>
</dbReference>
<keyword evidence="4" id="KW-1185">Reference proteome</keyword>
<evidence type="ECO:0000256" key="2">
    <source>
        <dbReference type="SAM" id="MobiDB-lite"/>
    </source>
</evidence>
<reference evidence="3" key="1">
    <citation type="submission" date="2019-03" db="EMBL/GenBank/DDBJ databases">
        <title>WGS assembly of Setaria viridis.</title>
        <authorList>
            <person name="Huang P."/>
            <person name="Jenkins J."/>
            <person name="Grimwood J."/>
            <person name="Barry K."/>
            <person name="Healey A."/>
            <person name="Mamidi S."/>
            <person name="Sreedasyam A."/>
            <person name="Shu S."/>
            <person name="Feldman M."/>
            <person name="Wu J."/>
            <person name="Yu Y."/>
            <person name="Chen C."/>
            <person name="Johnson J."/>
            <person name="Rokhsar D."/>
            <person name="Baxter I."/>
            <person name="Schmutz J."/>
            <person name="Brutnell T."/>
            <person name="Kellogg E."/>
        </authorList>
    </citation>
    <scope>NUCLEOTIDE SEQUENCE [LARGE SCALE GENOMIC DNA]</scope>
</reference>
<feature type="region of interest" description="Disordered" evidence="2">
    <location>
        <begin position="131"/>
        <end position="153"/>
    </location>
</feature>
<feature type="coiled-coil region" evidence="1">
    <location>
        <begin position="461"/>
        <end position="492"/>
    </location>
</feature>
<dbReference type="AlphaFoldDB" id="A0A4U6U1Q5"/>
<gene>
    <name evidence="3" type="ORF">SEVIR_6G091200v2</name>
</gene>
<organism evidence="3 4">
    <name type="scientific">Setaria viridis</name>
    <name type="common">Green bristlegrass</name>
    <name type="synonym">Setaria italica subsp. viridis</name>
    <dbReference type="NCBI Taxonomy" id="4556"/>
    <lineage>
        <taxon>Eukaryota</taxon>
        <taxon>Viridiplantae</taxon>
        <taxon>Streptophyta</taxon>
        <taxon>Embryophyta</taxon>
        <taxon>Tracheophyta</taxon>
        <taxon>Spermatophyta</taxon>
        <taxon>Magnoliopsida</taxon>
        <taxon>Liliopsida</taxon>
        <taxon>Poales</taxon>
        <taxon>Poaceae</taxon>
        <taxon>PACMAD clade</taxon>
        <taxon>Panicoideae</taxon>
        <taxon>Panicodae</taxon>
        <taxon>Paniceae</taxon>
        <taxon>Cenchrinae</taxon>
        <taxon>Setaria</taxon>
    </lineage>
</organism>
<feature type="region of interest" description="Disordered" evidence="2">
    <location>
        <begin position="36"/>
        <end position="105"/>
    </location>
</feature>
<keyword evidence="1" id="KW-0175">Coiled coil</keyword>
<dbReference type="PANTHER" id="PTHR33157">
    <property type="entry name" value="AUTONOMOUS TRANSPOSABLE ELEMENT EN-1 MOSAIC PROTEIN-RELATED"/>
    <property type="match status" value="1"/>
</dbReference>
<evidence type="ECO:0000313" key="3">
    <source>
        <dbReference type="EMBL" id="TKW09388.1"/>
    </source>
</evidence>